<dbReference type="SMART" id="SM01049">
    <property type="entry name" value="Cache_2"/>
    <property type="match status" value="2"/>
</dbReference>
<dbReference type="InterPro" id="IPR033480">
    <property type="entry name" value="sCache_2"/>
</dbReference>
<gene>
    <name evidence="6" type="ORF">Tchl_1885</name>
</gene>
<keyword evidence="2" id="KW-1003">Cell membrane</keyword>
<keyword evidence="3" id="KW-0812">Transmembrane</keyword>
<proteinExistence type="predicted"/>
<evidence type="ECO:0000313" key="6">
    <source>
        <dbReference type="EMBL" id="APR04732.1"/>
    </source>
</evidence>
<dbReference type="KEGG" id="tcl:Tchl_1885"/>
<evidence type="ECO:0000256" key="5">
    <source>
        <dbReference type="ARBA" id="ARBA00023136"/>
    </source>
</evidence>
<protein>
    <submittedName>
        <fullName evidence="6">Uncharacterized protein</fullName>
    </submittedName>
</protein>
<dbReference type="InterPro" id="IPR004010">
    <property type="entry name" value="Double_Cache_2"/>
</dbReference>
<evidence type="ECO:0000256" key="1">
    <source>
        <dbReference type="ARBA" id="ARBA00004651"/>
    </source>
</evidence>
<reference evidence="6 7" key="1">
    <citation type="submission" date="2016-12" db="EMBL/GenBank/DDBJ databases">
        <title>Complete genome sequence of Thauera chlorobenzoica, a Betaproteobacterium degrading haloaromatics anaerobically to CO2 and halides.</title>
        <authorList>
            <person name="Goris T."/>
            <person name="Mergelsberg M."/>
            <person name="Boll M."/>
        </authorList>
    </citation>
    <scope>NUCLEOTIDE SEQUENCE [LARGE SCALE GENOMIC DNA]</scope>
    <source>
        <strain evidence="6 7">3CB1</strain>
    </source>
</reference>
<evidence type="ECO:0000313" key="7">
    <source>
        <dbReference type="Proteomes" id="UP000185739"/>
    </source>
</evidence>
<evidence type="ECO:0000256" key="4">
    <source>
        <dbReference type="ARBA" id="ARBA00022989"/>
    </source>
</evidence>
<dbReference type="GO" id="GO:0005886">
    <property type="term" value="C:plasma membrane"/>
    <property type="evidence" value="ECO:0007669"/>
    <property type="project" value="UniProtKB-SubCell"/>
</dbReference>
<dbReference type="Gene3D" id="3.30.450.20">
    <property type="entry name" value="PAS domain"/>
    <property type="match status" value="2"/>
</dbReference>
<dbReference type="RefSeq" id="WP_083945205.1">
    <property type="nucleotide sequence ID" value="NZ_CP018839.1"/>
</dbReference>
<evidence type="ECO:0000256" key="2">
    <source>
        <dbReference type="ARBA" id="ARBA00022475"/>
    </source>
</evidence>
<dbReference type="AlphaFoldDB" id="A0A1H5XC24"/>
<keyword evidence="7" id="KW-1185">Reference proteome</keyword>
<evidence type="ECO:0000256" key="3">
    <source>
        <dbReference type="ARBA" id="ARBA00022692"/>
    </source>
</evidence>
<name>A0A1H5XC24_9RHOO</name>
<sequence>MKSTRALIAASILLAVPIAAPATGAAERIAVAEASDSVAAKVLLERAVARYKADGDAAFAAFSRAGEFLSGDLYVYALGFDGTMKASGGPSITLIDRNIGDLKDVDGKPFIREMIDGARAKGAGTVKYRWLNPQYGKTVQKVTHYQAVGDAIIAVGYYIAHASAEQARSMLWRAVHEIKHEPEAAIRTFNDLNGGFIQDDLYVFVVDVDDMRVHAHGAQPRLVGKTVGDLRDPGGKLFIQEMVRLSGEREVAEVDYLWTNPVTRKTENKVSYVKRVGRYLVGVGAYPKE</sequence>
<dbReference type="STRING" id="96773.Tchl_1885"/>
<dbReference type="Proteomes" id="UP000185739">
    <property type="component" value="Chromosome"/>
</dbReference>
<accession>A0A1H5XC24</accession>
<keyword evidence="4" id="KW-1133">Transmembrane helix</keyword>
<comment type="subcellular location">
    <subcellularLocation>
        <location evidence="1">Cell membrane</location>
        <topology evidence="1">Multi-pass membrane protein</topology>
    </subcellularLocation>
</comment>
<dbReference type="EMBL" id="CP018839">
    <property type="protein sequence ID" value="APR04732.1"/>
    <property type="molecule type" value="Genomic_DNA"/>
</dbReference>
<dbReference type="Pfam" id="PF08269">
    <property type="entry name" value="dCache_2"/>
    <property type="match status" value="1"/>
</dbReference>
<keyword evidence="5" id="KW-0472">Membrane</keyword>
<organism evidence="6 7">
    <name type="scientific">Thauera chlorobenzoica</name>
    <dbReference type="NCBI Taxonomy" id="96773"/>
    <lineage>
        <taxon>Bacteria</taxon>
        <taxon>Pseudomonadati</taxon>
        <taxon>Pseudomonadota</taxon>
        <taxon>Betaproteobacteria</taxon>
        <taxon>Rhodocyclales</taxon>
        <taxon>Zoogloeaceae</taxon>
        <taxon>Thauera</taxon>
    </lineage>
</organism>